<reference evidence="6 7" key="1">
    <citation type="submission" date="2013-04" db="EMBL/GenBank/DDBJ databases">
        <title>The Genome Sequence of Treponema medium ATCC 700293.</title>
        <authorList>
            <consortium name="The Broad Institute Genomics Platform"/>
            <person name="Earl A."/>
            <person name="Ward D."/>
            <person name="Feldgarden M."/>
            <person name="Gevers D."/>
            <person name="Leonetti C."/>
            <person name="Blanton J.M."/>
            <person name="Dewhirst F.E."/>
            <person name="Izard J."/>
            <person name="Walker B."/>
            <person name="Young S."/>
            <person name="Zeng Q."/>
            <person name="Gargeya S."/>
            <person name="Fitzgerald M."/>
            <person name="Haas B."/>
            <person name="Abouelleil A."/>
            <person name="Allen A.W."/>
            <person name="Alvarado L."/>
            <person name="Arachchi H.M."/>
            <person name="Berlin A.M."/>
            <person name="Chapman S.B."/>
            <person name="Gainer-Dewar J."/>
            <person name="Goldberg J."/>
            <person name="Griggs A."/>
            <person name="Gujja S."/>
            <person name="Hansen M."/>
            <person name="Howarth C."/>
            <person name="Imamovic A."/>
            <person name="Ireland A."/>
            <person name="Larimer J."/>
            <person name="McCowan C."/>
            <person name="Murphy C."/>
            <person name="Pearson M."/>
            <person name="Poon T.W."/>
            <person name="Priest M."/>
            <person name="Roberts A."/>
            <person name="Saif S."/>
            <person name="Shea T."/>
            <person name="Sisk P."/>
            <person name="Sykes S."/>
            <person name="Wortman J."/>
            <person name="Nusbaum C."/>
            <person name="Birren B."/>
        </authorList>
    </citation>
    <scope>NUCLEOTIDE SEQUENCE [LARGE SCALE GENOMIC DNA]</scope>
    <source>
        <strain evidence="6 7">ATCC 700293</strain>
    </source>
</reference>
<evidence type="ECO:0000313" key="7">
    <source>
        <dbReference type="Proteomes" id="UP000014634"/>
    </source>
</evidence>
<dbReference type="PANTHER" id="PTHR32089:SF112">
    <property type="entry name" value="LYSOZYME-LIKE PROTEIN-RELATED"/>
    <property type="match status" value="1"/>
</dbReference>
<evidence type="ECO:0000313" key="6">
    <source>
        <dbReference type="EMBL" id="EPF28033.1"/>
    </source>
</evidence>
<protein>
    <recommendedName>
        <fullName evidence="5">Methyl-accepting transducer domain-containing protein</fullName>
    </recommendedName>
</protein>
<accession>A0AA87TEA7</accession>
<comment type="similarity">
    <text evidence="2">Belongs to the methyl-accepting chemotaxis (MCP) protein family.</text>
</comment>
<keyword evidence="4" id="KW-1133">Transmembrane helix</keyword>
<dbReference type="EMBL" id="ATFE01000013">
    <property type="protein sequence ID" value="EPF28033.1"/>
    <property type="molecule type" value="Genomic_DNA"/>
</dbReference>
<dbReference type="PRINTS" id="PR00260">
    <property type="entry name" value="CHEMTRNSDUCR"/>
</dbReference>
<evidence type="ECO:0000256" key="3">
    <source>
        <dbReference type="PROSITE-ProRule" id="PRU00284"/>
    </source>
</evidence>
<dbReference type="AlphaFoldDB" id="A0AA87TEA7"/>
<dbReference type="GO" id="GO:0007165">
    <property type="term" value="P:signal transduction"/>
    <property type="evidence" value="ECO:0007669"/>
    <property type="project" value="UniProtKB-KW"/>
</dbReference>
<evidence type="ECO:0000256" key="2">
    <source>
        <dbReference type="ARBA" id="ARBA00029447"/>
    </source>
</evidence>
<dbReference type="RefSeq" id="WP_016523657.1">
    <property type="nucleotide sequence ID" value="NZ_KE332517.1"/>
</dbReference>
<dbReference type="SUPFAM" id="SSF58104">
    <property type="entry name" value="Methyl-accepting chemotaxis protein (MCP) signaling domain"/>
    <property type="match status" value="1"/>
</dbReference>
<keyword evidence="1 3" id="KW-0807">Transducer</keyword>
<evidence type="ECO:0000256" key="1">
    <source>
        <dbReference type="ARBA" id="ARBA00023224"/>
    </source>
</evidence>
<evidence type="ECO:0000259" key="5">
    <source>
        <dbReference type="PROSITE" id="PS50111"/>
    </source>
</evidence>
<dbReference type="PROSITE" id="PS50111">
    <property type="entry name" value="CHEMOTAXIS_TRANSDUC_2"/>
    <property type="match status" value="1"/>
</dbReference>
<sequence>MAETTAIQEYQNPPKRILIFDLCTNLGWIAANFVTSPFVGSTGSLSEVVRTKAFIIGILLAAINPIIRYRVMIPVIVDWKQNPEKSKKYIILYERLVMVVPLIIAFTIPFFISIEMGLMGKPGIFLSAIFSTIGNIFLIGSLFASTTIRSFEKWASFVPIEEGTLSLSMLKRVAFMSVTCIFAVVLLVLAPIVRYQQHDIHTKLITAVLPLFIYGLVFSVFNLLIIIRSFERRIALIQQIVRKLANGDYRQEMLSAWTRDDIALLLLDFNKLLTFNKNFLKELNESVTISTHTAEALSSNMKITSASAEKIGESVSFVRNHIQEQSSGVLEMQESLRQAIENIEDLDNSIETQSTSISQAVLVIERMVADIQSVTRTIENTFDSIKHLNTAADAGNTAVSNAHTIVKNISEQSEGLLEASNVIQHIASQTNLLAMNAAIEAAHAGDVGKGFAVVADEIRKLAEESSTQGKTITAVLKTLKEKIEALNSVAEETAVQFAEIMRQLSTVNSGSNTIMESVTKQNDGNTQVLEAVKEVNAITAQVKQSSVEIRSGNTEVGKEMARLVEISQNIDNTMNTVNEGTKQIKTIIGEVIDSSAKNRNAVLNIMKYLEQLSL</sequence>
<dbReference type="GO" id="GO:0006935">
    <property type="term" value="P:chemotaxis"/>
    <property type="evidence" value="ECO:0007669"/>
    <property type="project" value="InterPro"/>
</dbReference>
<dbReference type="GO" id="GO:0016020">
    <property type="term" value="C:membrane"/>
    <property type="evidence" value="ECO:0007669"/>
    <property type="project" value="InterPro"/>
</dbReference>
<dbReference type="GO" id="GO:0004888">
    <property type="term" value="F:transmembrane signaling receptor activity"/>
    <property type="evidence" value="ECO:0007669"/>
    <property type="project" value="InterPro"/>
</dbReference>
<feature type="transmembrane region" description="Helical" evidence="4">
    <location>
        <begin position="124"/>
        <end position="144"/>
    </location>
</feature>
<gene>
    <name evidence="6" type="ORF">HMPREF9195_01724</name>
</gene>
<proteinExistence type="inferred from homology"/>
<organism evidence="6 7">
    <name type="scientific">Treponema medium ATCC 700293</name>
    <dbReference type="NCBI Taxonomy" id="1125700"/>
    <lineage>
        <taxon>Bacteria</taxon>
        <taxon>Pseudomonadati</taxon>
        <taxon>Spirochaetota</taxon>
        <taxon>Spirochaetia</taxon>
        <taxon>Spirochaetales</taxon>
        <taxon>Treponemataceae</taxon>
        <taxon>Treponema</taxon>
    </lineage>
</organism>
<feature type="transmembrane region" description="Helical" evidence="4">
    <location>
        <begin position="53"/>
        <end position="71"/>
    </location>
</feature>
<name>A0AA87TEA7_TREMD</name>
<feature type="domain" description="Methyl-accepting transducer" evidence="5">
    <location>
        <begin position="328"/>
        <end position="550"/>
    </location>
</feature>
<dbReference type="PANTHER" id="PTHR32089">
    <property type="entry name" value="METHYL-ACCEPTING CHEMOTAXIS PROTEIN MCPB"/>
    <property type="match status" value="1"/>
</dbReference>
<dbReference type="InterPro" id="IPR004089">
    <property type="entry name" value="MCPsignal_dom"/>
</dbReference>
<keyword evidence="4" id="KW-0472">Membrane</keyword>
<dbReference type="InterPro" id="IPR004090">
    <property type="entry name" value="Chemotax_Me-accpt_rcpt"/>
</dbReference>
<feature type="transmembrane region" description="Helical" evidence="4">
    <location>
        <begin position="204"/>
        <end position="227"/>
    </location>
</feature>
<dbReference type="Gene3D" id="1.10.287.950">
    <property type="entry name" value="Methyl-accepting chemotaxis protein"/>
    <property type="match status" value="1"/>
</dbReference>
<dbReference type="SMART" id="SM00283">
    <property type="entry name" value="MA"/>
    <property type="match status" value="1"/>
</dbReference>
<feature type="transmembrane region" description="Helical" evidence="4">
    <location>
        <begin position="92"/>
        <end position="112"/>
    </location>
</feature>
<dbReference type="Proteomes" id="UP000014634">
    <property type="component" value="Unassembled WGS sequence"/>
</dbReference>
<dbReference type="Pfam" id="PF00015">
    <property type="entry name" value="MCPsignal"/>
    <property type="match status" value="1"/>
</dbReference>
<keyword evidence="4" id="KW-0812">Transmembrane</keyword>
<comment type="caution">
    <text evidence="6">The sequence shown here is derived from an EMBL/GenBank/DDBJ whole genome shotgun (WGS) entry which is preliminary data.</text>
</comment>
<evidence type="ECO:0000256" key="4">
    <source>
        <dbReference type="SAM" id="Phobius"/>
    </source>
</evidence>
<feature type="transmembrane region" description="Helical" evidence="4">
    <location>
        <begin position="173"/>
        <end position="192"/>
    </location>
</feature>